<dbReference type="GO" id="GO:0008270">
    <property type="term" value="F:zinc ion binding"/>
    <property type="evidence" value="ECO:0007669"/>
    <property type="project" value="UniProtKB-KW"/>
</dbReference>
<evidence type="ECO:0000313" key="4">
    <source>
        <dbReference type="EMBL" id="PNF25241.1"/>
    </source>
</evidence>
<name>A0A2J7Q9H5_9NEOP</name>
<keyword evidence="1" id="KW-0863">Zinc-finger</keyword>
<organism evidence="4 5">
    <name type="scientific">Cryptotermes secundus</name>
    <dbReference type="NCBI Taxonomy" id="105785"/>
    <lineage>
        <taxon>Eukaryota</taxon>
        <taxon>Metazoa</taxon>
        <taxon>Ecdysozoa</taxon>
        <taxon>Arthropoda</taxon>
        <taxon>Hexapoda</taxon>
        <taxon>Insecta</taxon>
        <taxon>Pterygota</taxon>
        <taxon>Neoptera</taxon>
        <taxon>Polyneoptera</taxon>
        <taxon>Dictyoptera</taxon>
        <taxon>Blattodea</taxon>
        <taxon>Blattoidea</taxon>
        <taxon>Termitoidae</taxon>
        <taxon>Kalotermitidae</taxon>
        <taxon>Cryptotermitinae</taxon>
        <taxon>Cryptotermes</taxon>
    </lineage>
</organism>
<protein>
    <recommendedName>
        <fullName evidence="3">CCHC-type domain-containing protein</fullName>
    </recommendedName>
</protein>
<reference evidence="4 5" key="1">
    <citation type="submission" date="2017-12" db="EMBL/GenBank/DDBJ databases">
        <title>Hemimetabolous genomes reveal molecular basis of termite eusociality.</title>
        <authorList>
            <person name="Harrison M.C."/>
            <person name="Jongepier E."/>
            <person name="Robertson H.M."/>
            <person name="Arning N."/>
            <person name="Bitard-Feildel T."/>
            <person name="Chao H."/>
            <person name="Childers C.P."/>
            <person name="Dinh H."/>
            <person name="Doddapaneni H."/>
            <person name="Dugan S."/>
            <person name="Gowin J."/>
            <person name="Greiner C."/>
            <person name="Han Y."/>
            <person name="Hu H."/>
            <person name="Hughes D.S.T."/>
            <person name="Huylmans A.-K."/>
            <person name="Kemena C."/>
            <person name="Kremer L.P.M."/>
            <person name="Lee S.L."/>
            <person name="Lopez-Ezquerra A."/>
            <person name="Mallet L."/>
            <person name="Monroy-Kuhn J.M."/>
            <person name="Moser A."/>
            <person name="Murali S.C."/>
            <person name="Muzny D.M."/>
            <person name="Otani S."/>
            <person name="Piulachs M.-D."/>
            <person name="Poelchau M."/>
            <person name="Qu J."/>
            <person name="Schaub F."/>
            <person name="Wada-Katsumata A."/>
            <person name="Worley K.C."/>
            <person name="Xie Q."/>
            <person name="Ylla G."/>
            <person name="Poulsen M."/>
            <person name="Gibbs R.A."/>
            <person name="Schal C."/>
            <person name="Richards S."/>
            <person name="Belles X."/>
            <person name="Korb J."/>
            <person name="Bornberg-Bauer E."/>
        </authorList>
    </citation>
    <scope>NUCLEOTIDE SEQUENCE [LARGE SCALE GENOMIC DNA]</scope>
    <source>
        <tissue evidence="4">Whole body</tissue>
    </source>
</reference>
<dbReference type="Pfam" id="PF00098">
    <property type="entry name" value="zf-CCHC"/>
    <property type="match status" value="1"/>
</dbReference>
<dbReference type="Gene3D" id="4.10.60.10">
    <property type="entry name" value="Zinc finger, CCHC-type"/>
    <property type="match status" value="1"/>
</dbReference>
<dbReference type="InParanoid" id="A0A2J7Q9H5"/>
<dbReference type="GO" id="GO:0003676">
    <property type="term" value="F:nucleic acid binding"/>
    <property type="evidence" value="ECO:0007669"/>
    <property type="project" value="InterPro"/>
</dbReference>
<dbReference type="AlphaFoldDB" id="A0A2J7Q9H5"/>
<dbReference type="InterPro" id="IPR036875">
    <property type="entry name" value="Znf_CCHC_sf"/>
</dbReference>
<dbReference type="OrthoDB" id="10605751at2759"/>
<feature type="region of interest" description="Disordered" evidence="2">
    <location>
        <begin position="299"/>
        <end position="319"/>
    </location>
</feature>
<sequence>MPLTWIYNLSKQQLEELSGQLGLSSDGTLDDLRKRVKDKWTVIEPYLPPHSTAKFTQATSPMQSVVDPVTNLGTPLNKIKVKIANELIASIPSLSGTDPEQIIQFLIRASQVLELRLLPDSEIMAFLITRTSGRVMQMIAAHIGTTDSWGVVQSQIIAAFLPHRVKEQFLTSLVLERFQAPSEDLTDYITSVVAAARILEFVGTEPQLVQRIVQNLHPKIKSHCVFQKRPESISELFSFATAIKEAIAVEDQRKQRAVSLPQGGAPRANTQGQTKVSPTESKPECWACGKVGHLQRACPSRTRPNLRAARSGNAYGARQ</sequence>
<dbReference type="EMBL" id="NEVH01016356">
    <property type="protein sequence ID" value="PNF25241.1"/>
    <property type="molecule type" value="Genomic_DNA"/>
</dbReference>
<evidence type="ECO:0000313" key="5">
    <source>
        <dbReference type="Proteomes" id="UP000235965"/>
    </source>
</evidence>
<evidence type="ECO:0000256" key="1">
    <source>
        <dbReference type="PROSITE-ProRule" id="PRU00047"/>
    </source>
</evidence>
<gene>
    <name evidence="4" type="ORF">B7P43_G13750</name>
</gene>
<feature type="region of interest" description="Disordered" evidence="2">
    <location>
        <begin position="257"/>
        <end position="282"/>
    </location>
</feature>
<dbReference type="SMART" id="SM00343">
    <property type="entry name" value="ZnF_C2HC"/>
    <property type="match status" value="1"/>
</dbReference>
<accession>A0A2J7Q9H5</accession>
<evidence type="ECO:0000259" key="3">
    <source>
        <dbReference type="PROSITE" id="PS50158"/>
    </source>
</evidence>
<dbReference type="SUPFAM" id="SSF57756">
    <property type="entry name" value="Retrovirus zinc finger-like domains"/>
    <property type="match status" value="1"/>
</dbReference>
<keyword evidence="1" id="KW-0862">Zinc</keyword>
<keyword evidence="1" id="KW-0479">Metal-binding</keyword>
<dbReference type="InterPro" id="IPR001878">
    <property type="entry name" value="Znf_CCHC"/>
</dbReference>
<keyword evidence="5" id="KW-1185">Reference proteome</keyword>
<proteinExistence type="predicted"/>
<dbReference type="PROSITE" id="PS50158">
    <property type="entry name" value="ZF_CCHC"/>
    <property type="match status" value="1"/>
</dbReference>
<feature type="domain" description="CCHC-type" evidence="3">
    <location>
        <begin position="285"/>
        <end position="300"/>
    </location>
</feature>
<dbReference type="Proteomes" id="UP000235965">
    <property type="component" value="Unassembled WGS sequence"/>
</dbReference>
<evidence type="ECO:0000256" key="2">
    <source>
        <dbReference type="SAM" id="MobiDB-lite"/>
    </source>
</evidence>
<feature type="compositionally biased region" description="Polar residues" evidence="2">
    <location>
        <begin position="268"/>
        <end position="280"/>
    </location>
</feature>
<dbReference type="STRING" id="105785.A0A2J7Q9H5"/>
<comment type="caution">
    <text evidence="4">The sequence shown here is derived from an EMBL/GenBank/DDBJ whole genome shotgun (WGS) entry which is preliminary data.</text>
</comment>